<protein>
    <submittedName>
        <fullName evidence="1">Uncharacterized protein</fullName>
    </submittedName>
</protein>
<dbReference type="Proteomes" id="UP001055072">
    <property type="component" value="Unassembled WGS sequence"/>
</dbReference>
<evidence type="ECO:0000313" key="1">
    <source>
        <dbReference type="EMBL" id="KAI0091090.1"/>
    </source>
</evidence>
<proteinExistence type="predicted"/>
<keyword evidence="2" id="KW-1185">Reference proteome</keyword>
<gene>
    <name evidence="1" type="ORF">BDY19DRAFT_933662</name>
</gene>
<reference evidence="1" key="1">
    <citation type="journal article" date="2021" name="Environ. Microbiol.">
        <title>Gene family expansions and transcriptome signatures uncover fungal adaptations to wood decay.</title>
        <authorList>
            <person name="Hage H."/>
            <person name="Miyauchi S."/>
            <person name="Viragh M."/>
            <person name="Drula E."/>
            <person name="Min B."/>
            <person name="Chaduli D."/>
            <person name="Navarro D."/>
            <person name="Favel A."/>
            <person name="Norest M."/>
            <person name="Lesage-Meessen L."/>
            <person name="Balint B."/>
            <person name="Merenyi Z."/>
            <person name="de Eugenio L."/>
            <person name="Morin E."/>
            <person name="Martinez A.T."/>
            <person name="Baldrian P."/>
            <person name="Stursova M."/>
            <person name="Martinez M.J."/>
            <person name="Novotny C."/>
            <person name="Magnuson J.K."/>
            <person name="Spatafora J.W."/>
            <person name="Maurice S."/>
            <person name="Pangilinan J."/>
            <person name="Andreopoulos W."/>
            <person name="LaButti K."/>
            <person name="Hundley H."/>
            <person name="Na H."/>
            <person name="Kuo A."/>
            <person name="Barry K."/>
            <person name="Lipzen A."/>
            <person name="Henrissat B."/>
            <person name="Riley R."/>
            <person name="Ahrendt S."/>
            <person name="Nagy L.G."/>
            <person name="Grigoriev I.V."/>
            <person name="Martin F."/>
            <person name="Rosso M.N."/>
        </authorList>
    </citation>
    <scope>NUCLEOTIDE SEQUENCE</scope>
    <source>
        <strain evidence="1">CBS 384.51</strain>
    </source>
</reference>
<comment type="caution">
    <text evidence="1">The sequence shown here is derived from an EMBL/GenBank/DDBJ whole genome shotgun (WGS) entry which is preliminary data.</text>
</comment>
<evidence type="ECO:0000313" key="2">
    <source>
        <dbReference type="Proteomes" id="UP001055072"/>
    </source>
</evidence>
<name>A0ACB8UAU4_9APHY</name>
<organism evidence="1 2">
    <name type="scientific">Irpex rosettiformis</name>
    <dbReference type="NCBI Taxonomy" id="378272"/>
    <lineage>
        <taxon>Eukaryota</taxon>
        <taxon>Fungi</taxon>
        <taxon>Dikarya</taxon>
        <taxon>Basidiomycota</taxon>
        <taxon>Agaricomycotina</taxon>
        <taxon>Agaricomycetes</taxon>
        <taxon>Polyporales</taxon>
        <taxon>Irpicaceae</taxon>
        <taxon>Irpex</taxon>
    </lineage>
</organism>
<accession>A0ACB8UAU4</accession>
<sequence>MTFQKHFDLWFEDGNVVLVAENTGFRVYRGILARDSEVFRDMFLLPQPSSLPVEDTYEGCPLVRLADDNADEVAKALTILFDGGRSFSQQNQRVDLATVVAALRIGTKYGLDTILQEALRRISTCYPADLHALQKHPPCSSTCPIIWNTEDPIAVFHLARQLDLDRLIPAALYKCANEVQITSLFSASTGKNGRLHTLSLEELQDCIQARDILTVENVSLYDIFSDFHPVTLCIRWDPVTYITPCADTMKDMVVAAHSNGFTRGERAFRRLKKWMNGYQTSASPSLCSGCAFDLAFQVEERQTEVWTGLRERFCSNPCDDAMDDDTAQ</sequence>
<dbReference type="EMBL" id="MU274906">
    <property type="protein sequence ID" value="KAI0091090.1"/>
    <property type="molecule type" value="Genomic_DNA"/>
</dbReference>